<gene>
    <name evidence="2" type="ORF">CEV31_0515</name>
</gene>
<evidence type="ECO:0000313" key="2">
    <source>
        <dbReference type="EMBL" id="OYR21676.1"/>
    </source>
</evidence>
<keyword evidence="1" id="KW-1133">Transmembrane helix</keyword>
<keyword evidence="1" id="KW-0472">Membrane</keyword>
<evidence type="ECO:0000256" key="1">
    <source>
        <dbReference type="SAM" id="Phobius"/>
    </source>
</evidence>
<organism evidence="2 3">
    <name type="scientific">Brucella thiophenivorans</name>
    <dbReference type="NCBI Taxonomy" id="571255"/>
    <lineage>
        <taxon>Bacteria</taxon>
        <taxon>Pseudomonadati</taxon>
        <taxon>Pseudomonadota</taxon>
        <taxon>Alphaproteobacteria</taxon>
        <taxon>Hyphomicrobiales</taxon>
        <taxon>Brucellaceae</taxon>
        <taxon>Brucella/Ochrobactrum group</taxon>
        <taxon>Brucella</taxon>
    </lineage>
</organism>
<evidence type="ECO:0000313" key="3">
    <source>
        <dbReference type="Proteomes" id="UP000215590"/>
    </source>
</evidence>
<keyword evidence="3" id="KW-1185">Reference proteome</keyword>
<accession>A0A256G3U0</accession>
<protein>
    <submittedName>
        <fullName evidence="2">Uncharacterized protein</fullName>
    </submittedName>
</protein>
<dbReference type="EMBL" id="NNRJ01000010">
    <property type="protein sequence ID" value="OYR21676.1"/>
    <property type="molecule type" value="Genomic_DNA"/>
</dbReference>
<comment type="caution">
    <text evidence="2">The sequence shown here is derived from an EMBL/GenBank/DDBJ whole genome shotgun (WGS) entry which is preliminary data.</text>
</comment>
<keyword evidence="1" id="KW-0812">Transmembrane</keyword>
<proteinExistence type="predicted"/>
<reference evidence="2 3" key="1">
    <citation type="submission" date="2017-07" db="EMBL/GenBank/DDBJ databases">
        <title>Phylogenetic study on the rhizospheric bacterium Ochrobactrum sp. A44.</title>
        <authorList>
            <person name="Krzyzanowska D.M."/>
            <person name="Ossowicki A."/>
            <person name="Rajewska M."/>
            <person name="Maciag T."/>
            <person name="Kaczynski Z."/>
            <person name="Czerwicka M."/>
            <person name="Jafra S."/>
        </authorList>
    </citation>
    <scope>NUCLEOTIDE SEQUENCE [LARGE SCALE GENOMIC DNA]</scope>
    <source>
        <strain evidence="2 3">DSM 7216</strain>
    </source>
</reference>
<name>A0A256G3U0_9HYPH</name>
<dbReference type="Proteomes" id="UP000215590">
    <property type="component" value="Unassembled WGS sequence"/>
</dbReference>
<dbReference type="AlphaFoldDB" id="A0A256G3U0"/>
<feature type="transmembrane region" description="Helical" evidence="1">
    <location>
        <begin position="21"/>
        <end position="42"/>
    </location>
</feature>
<sequence length="43" mass="5156">MPVKLCRMILLNNYFNVKWNTIYLSDLIGFEGAIFRIVILYFL</sequence>